<organism evidence="3 4">
    <name type="scientific">Phytophthora rubi</name>
    <dbReference type="NCBI Taxonomy" id="129364"/>
    <lineage>
        <taxon>Eukaryota</taxon>
        <taxon>Sar</taxon>
        <taxon>Stramenopiles</taxon>
        <taxon>Oomycota</taxon>
        <taxon>Peronosporomycetes</taxon>
        <taxon>Peronosporales</taxon>
        <taxon>Peronosporaceae</taxon>
        <taxon>Phytophthora</taxon>
    </lineage>
</organism>
<dbReference type="InterPro" id="IPR015813">
    <property type="entry name" value="Pyrv/PenolPyrv_kinase-like_dom"/>
</dbReference>
<evidence type="ECO:0000313" key="3">
    <source>
        <dbReference type="EMBL" id="KAE8994950.1"/>
    </source>
</evidence>
<proteinExistence type="predicted"/>
<dbReference type="Gene3D" id="3.20.20.60">
    <property type="entry name" value="Phosphoenolpyruvate-binding domains"/>
    <property type="match status" value="1"/>
</dbReference>
<sequence>MHGGAHDRAHAQGPRNARAHGARNAVHAPAERLRRHTLEPPLHEFLAQKGSALDELCEMLSKEMKVSKVLVQSRMSGLKEANPMMGLRGNHLGITEMQTKAIAEAFMKVAGEGISVHPHIMIPLVDSFKELGKSFGYKVGTLIKVPHGALQPGTLAEVAEFYSFGTNDLTQMTFGTSRDNDKAKTLSNYGSTGCLRRKRSRRRAWASWCA</sequence>
<dbReference type="AlphaFoldDB" id="A0A6A3JJ48"/>
<name>A0A6A3JJ48_9STRA</name>
<evidence type="ECO:0000259" key="2">
    <source>
        <dbReference type="Pfam" id="PF02896"/>
    </source>
</evidence>
<dbReference type="PANTHER" id="PTHR22931">
    <property type="entry name" value="PHOSPHOENOLPYRUVATE DIKINASE-RELATED"/>
    <property type="match status" value="1"/>
</dbReference>
<dbReference type="InterPro" id="IPR010121">
    <property type="entry name" value="Pyruvate_phosphate_dikinase"/>
</dbReference>
<reference evidence="3 4" key="1">
    <citation type="submission" date="2018-09" db="EMBL/GenBank/DDBJ databases">
        <title>Genomic investigation of the strawberry pathogen Phytophthora fragariae indicates pathogenicity is determined by transcriptional variation in three key races.</title>
        <authorList>
            <person name="Adams T.M."/>
            <person name="Armitage A.D."/>
            <person name="Sobczyk M.K."/>
            <person name="Bates H.J."/>
            <person name="Dunwell J.M."/>
            <person name="Nellist C.F."/>
            <person name="Harrison R.J."/>
        </authorList>
    </citation>
    <scope>NUCLEOTIDE SEQUENCE [LARGE SCALE GENOMIC DNA]</scope>
    <source>
        <strain evidence="3 4">SCRP249</strain>
    </source>
</reference>
<feature type="domain" description="PEP-utilising enzyme C-terminal" evidence="2">
    <location>
        <begin position="75"/>
        <end position="133"/>
    </location>
</feature>
<protein>
    <recommendedName>
        <fullName evidence="2">PEP-utilising enzyme C-terminal domain-containing protein</fullName>
    </recommendedName>
</protein>
<dbReference type="Proteomes" id="UP000429607">
    <property type="component" value="Unassembled WGS sequence"/>
</dbReference>
<gene>
    <name evidence="3" type="ORF">PR001_g20249</name>
</gene>
<dbReference type="InterPro" id="IPR000121">
    <property type="entry name" value="PEP_util_C"/>
</dbReference>
<feature type="compositionally biased region" description="Basic and acidic residues" evidence="1">
    <location>
        <begin position="1"/>
        <end position="10"/>
    </location>
</feature>
<evidence type="ECO:0000313" key="4">
    <source>
        <dbReference type="Proteomes" id="UP000429607"/>
    </source>
</evidence>
<dbReference type="PANTHER" id="PTHR22931:SF9">
    <property type="entry name" value="PYRUVATE, PHOSPHATE DIKINASE 1, CHLOROPLASTIC"/>
    <property type="match status" value="1"/>
</dbReference>
<dbReference type="InterPro" id="IPR040442">
    <property type="entry name" value="Pyrv_kinase-like_dom_sf"/>
</dbReference>
<dbReference type="Pfam" id="PF02896">
    <property type="entry name" value="PEP-utilizers_C"/>
    <property type="match status" value="2"/>
</dbReference>
<dbReference type="EMBL" id="QXFV01001976">
    <property type="protein sequence ID" value="KAE8994950.1"/>
    <property type="molecule type" value="Genomic_DNA"/>
</dbReference>
<feature type="region of interest" description="Disordered" evidence="1">
    <location>
        <begin position="1"/>
        <end position="27"/>
    </location>
</feature>
<dbReference type="SUPFAM" id="SSF51621">
    <property type="entry name" value="Phosphoenolpyruvate/pyruvate domain"/>
    <property type="match status" value="1"/>
</dbReference>
<accession>A0A6A3JJ48</accession>
<feature type="domain" description="PEP-utilising enzyme C-terminal" evidence="2">
    <location>
        <begin position="136"/>
        <end position="187"/>
    </location>
</feature>
<dbReference type="GO" id="GO:0050242">
    <property type="term" value="F:pyruvate, phosphate dikinase activity"/>
    <property type="evidence" value="ECO:0007669"/>
    <property type="project" value="InterPro"/>
</dbReference>
<comment type="caution">
    <text evidence="3">The sequence shown here is derived from an EMBL/GenBank/DDBJ whole genome shotgun (WGS) entry which is preliminary data.</text>
</comment>
<evidence type="ECO:0000256" key="1">
    <source>
        <dbReference type="SAM" id="MobiDB-lite"/>
    </source>
</evidence>